<dbReference type="InterPro" id="IPR016156">
    <property type="entry name" value="FAD/NAD-linked_Rdtase_dimer_sf"/>
</dbReference>
<evidence type="ECO:0000313" key="10">
    <source>
        <dbReference type="EMBL" id="AGA32040.1"/>
    </source>
</evidence>
<protein>
    <submittedName>
        <fullName evidence="10">PF00070 family, FAD-dependent NAD(P)-disulfide oxidoreductase</fullName>
    </submittedName>
</protein>
<evidence type="ECO:0000256" key="6">
    <source>
        <dbReference type="PIRSR" id="PIRSR000350-4"/>
    </source>
</evidence>
<feature type="domain" description="FAD/NAD(P)-binding" evidence="9">
    <location>
        <begin position="2"/>
        <end position="296"/>
    </location>
</feature>
<dbReference type="Gene3D" id="3.30.390.30">
    <property type="match status" value="1"/>
</dbReference>
<dbReference type="Gene3D" id="3.50.50.60">
    <property type="entry name" value="FAD/NAD(P)-binding domain"/>
    <property type="match status" value="2"/>
</dbReference>
<dbReference type="Pfam" id="PF02852">
    <property type="entry name" value="Pyr_redox_dim"/>
    <property type="match status" value="1"/>
</dbReference>
<dbReference type="InterPro" id="IPR036188">
    <property type="entry name" value="FAD/NAD-bd_sf"/>
</dbReference>
<dbReference type="AlphaFoldDB" id="L0DSS7"/>
<feature type="binding site" evidence="5">
    <location>
        <position position="281"/>
    </location>
    <ligand>
        <name>FAD</name>
        <dbReference type="ChEBI" id="CHEBI:57692"/>
    </ligand>
</feature>
<name>L0DSS7_THIND</name>
<evidence type="ECO:0000259" key="9">
    <source>
        <dbReference type="Pfam" id="PF07992"/>
    </source>
</evidence>
<dbReference type="InterPro" id="IPR001100">
    <property type="entry name" value="Pyr_nuc-diS_OxRdtase"/>
</dbReference>
<dbReference type="PRINTS" id="PR00411">
    <property type="entry name" value="PNDRDTASEI"/>
</dbReference>
<dbReference type="HOGENOM" id="CLU_016755_1_2_6"/>
<dbReference type="EMBL" id="CP003989">
    <property type="protein sequence ID" value="AGA32040.1"/>
    <property type="molecule type" value="Genomic_DNA"/>
</dbReference>
<dbReference type="GO" id="GO:0003955">
    <property type="term" value="F:NAD(P)H dehydrogenase (quinone) activity"/>
    <property type="evidence" value="ECO:0007669"/>
    <property type="project" value="TreeGrafter"/>
</dbReference>
<accession>L0DSS7</accession>
<dbReference type="GO" id="GO:0050660">
    <property type="term" value="F:flavin adenine dinucleotide binding"/>
    <property type="evidence" value="ECO:0007669"/>
    <property type="project" value="TreeGrafter"/>
</dbReference>
<feature type="binding site" evidence="5">
    <location>
        <position position="240"/>
    </location>
    <ligand>
        <name>NAD(+)</name>
        <dbReference type="ChEBI" id="CHEBI:57540"/>
    </ligand>
</feature>
<dbReference type="InterPro" id="IPR023753">
    <property type="entry name" value="FAD/NAD-binding_dom"/>
</dbReference>
<sequence length="485" mass="52671">MNIAVIESERVGGSCVNWGCTPTKTLIASARAAHMAHRGDDFGIRIPDFSIRFDTVMDRVNGIRMPSSEQLESWLEKVAGFYPGAASFVDAHTVAVDGTAIHGEVIVIHTGTRSRTPPIPGIETVPWLDNRGILGLTEVPEHLLVFGASYIGLEFAQAYRRLGSQVSVFDNRERIASHEDPDVSAIALEILLAEGIEFYLGAEATRLAPGNHFPDGAALTCRQADVERTVEGAHLLIAVGRVPNTDRLNLDAAGIAVDEQGFIPLDDVGRTSIPHIYALGDVNGRGAFTHTSVHDGQVFLDHLTGGQRKISDRTPIYSMFIDPPLARVGLSETEARQGGKAVLMATMPMSKVNRAREKDETAGLIKILVDEESDRILGATVFGVGGDEVIGMLALAIHAKLPYRVLQETLLPHPTVSEMIPWVFPQFETPRVAPAPVPRSNARQHPERFRQRGSCSQEIQPPTPNYSLCGGTVKSWPKPLRNSDG</sequence>
<dbReference type="SUPFAM" id="SSF51905">
    <property type="entry name" value="FAD/NAD(P)-binding domain"/>
    <property type="match status" value="1"/>
</dbReference>
<dbReference type="PRINTS" id="PR00368">
    <property type="entry name" value="FADPNR"/>
</dbReference>
<evidence type="ECO:0000313" key="11">
    <source>
        <dbReference type="Proteomes" id="UP000010809"/>
    </source>
</evidence>
<evidence type="ECO:0000256" key="4">
    <source>
        <dbReference type="PIRSR" id="PIRSR000350-2"/>
    </source>
</evidence>
<keyword evidence="3 5" id="KW-0274">FAD</keyword>
<dbReference type="Proteomes" id="UP000010809">
    <property type="component" value="Chromosome"/>
</dbReference>
<evidence type="ECO:0000259" key="8">
    <source>
        <dbReference type="Pfam" id="PF02852"/>
    </source>
</evidence>
<comment type="similarity">
    <text evidence="1">Belongs to the class-I pyridine nucleotide-disulfide oxidoreductase family.</text>
</comment>
<dbReference type="PIRSF" id="PIRSF000350">
    <property type="entry name" value="Mercury_reductase_MerA"/>
    <property type="match status" value="1"/>
</dbReference>
<keyword evidence="11" id="KW-1185">Reference proteome</keyword>
<keyword evidence="5" id="KW-0520">NAD</keyword>
<dbReference type="STRING" id="1255043.TVNIR_0332"/>
<dbReference type="InterPro" id="IPR004099">
    <property type="entry name" value="Pyr_nucl-diS_OxRdtase_dimer"/>
</dbReference>
<comment type="cofactor">
    <cofactor evidence="5">
        <name>FAD</name>
        <dbReference type="ChEBI" id="CHEBI:57692"/>
    </cofactor>
    <text evidence="5">Binds 1 FAD per subunit.</text>
</comment>
<evidence type="ECO:0000256" key="3">
    <source>
        <dbReference type="ARBA" id="ARBA00022827"/>
    </source>
</evidence>
<evidence type="ECO:0000256" key="1">
    <source>
        <dbReference type="ARBA" id="ARBA00007532"/>
    </source>
</evidence>
<dbReference type="Pfam" id="PF07992">
    <property type="entry name" value="Pyr_redox_2"/>
    <property type="match status" value="1"/>
</dbReference>
<dbReference type="PANTHER" id="PTHR43014">
    <property type="entry name" value="MERCURIC REDUCTASE"/>
    <property type="match status" value="1"/>
</dbReference>
<dbReference type="KEGG" id="tni:TVNIR_0332"/>
<feature type="region of interest" description="Disordered" evidence="7">
    <location>
        <begin position="434"/>
        <end position="485"/>
    </location>
</feature>
<dbReference type="SUPFAM" id="SSF55424">
    <property type="entry name" value="FAD/NAD-linked reductases, dimerisation (C-terminal) domain"/>
    <property type="match status" value="1"/>
</dbReference>
<gene>
    <name evidence="10" type="primary">ykgC [H]</name>
    <name evidence="10" type="ordered locus">TVNIR_0332</name>
</gene>
<organism evidence="10 11">
    <name type="scientific">Thioalkalivibrio nitratireducens (strain DSM 14787 / UNIQEM 213 / ALEN2)</name>
    <dbReference type="NCBI Taxonomy" id="1255043"/>
    <lineage>
        <taxon>Bacteria</taxon>
        <taxon>Pseudomonadati</taxon>
        <taxon>Pseudomonadota</taxon>
        <taxon>Gammaproteobacteria</taxon>
        <taxon>Chromatiales</taxon>
        <taxon>Ectothiorhodospiraceae</taxon>
        <taxon>Thioalkalivibrio</taxon>
    </lineage>
</organism>
<dbReference type="eggNOG" id="COG1249">
    <property type="taxonomic scope" value="Bacteria"/>
</dbReference>
<keyword evidence="5" id="KW-0547">Nucleotide-binding</keyword>
<feature type="domain" description="Pyridine nucleotide-disulphide oxidoreductase dimerisation" evidence="8">
    <location>
        <begin position="319"/>
        <end position="422"/>
    </location>
</feature>
<feature type="binding site" evidence="5">
    <location>
        <position position="24"/>
    </location>
    <ligand>
        <name>FAD</name>
        <dbReference type="ChEBI" id="CHEBI:57692"/>
    </ligand>
</feature>
<evidence type="ECO:0000256" key="5">
    <source>
        <dbReference type="PIRSR" id="PIRSR000350-3"/>
    </source>
</evidence>
<dbReference type="PANTHER" id="PTHR43014:SF2">
    <property type="entry name" value="MERCURIC REDUCTASE"/>
    <property type="match status" value="1"/>
</dbReference>
<keyword evidence="2" id="KW-0285">Flavoprotein</keyword>
<feature type="binding site" evidence="5">
    <location>
        <begin position="147"/>
        <end position="154"/>
    </location>
    <ligand>
        <name>NAD(+)</name>
        <dbReference type="ChEBI" id="CHEBI:57540"/>
    </ligand>
</feature>
<evidence type="ECO:0000256" key="7">
    <source>
        <dbReference type="SAM" id="MobiDB-lite"/>
    </source>
</evidence>
<feature type="disulfide bond" description="Redox-active" evidence="6">
    <location>
        <begin position="15"/>
        <end position="20"/>
    </location>
</feature>
<dbReference type="PATRIC" id="fig|1255043.3.peg.332"/>
<reference evidence="10" key="1">
    <citation type="submission" date="2015-12" db="EMBL/GenBank/DDBJ databases">
        <authorList>
            <person name="Tikhonova T.V."/>
            <person name="Pavlov A.R."/>
            <person name="Beletsky A.V."/>
            <person name="Mardanov A.V."/>
            <person name="Sorokin D.Y."/>
            <person name="Ravin N.V."/>
            <person name="Popov V.O."/>
        </authorList>
    </citation>
    <scope>NUCLEOTIDE SEQUENCE</scope>
    <source>
        <strain evidence="10">DSM 14787</strain>
    </source>
</reference>
<proteinExistence type="inferred from homology"/>
<feature type="active site" description="Proton acceptor" evidence="4">
    <location>
        <position position="413"/>
    </location>
</feature>
<evidence type="ECO:0000256" key="2">
    <source>
        <dbReference type="ARBA" id="ARBA00022630"/>
    </source>
</evidence>
<dbReference type="OrthoDB" id="9800167at2"/>